<dbReference type="GO" id="GO:0003712">
    <property type="term" value="F:transcription coregulator activity"/>
    <property type="evidence" value="ECO:0007669"/>
    <property type="project" value="InterPro"/>
</dbReference>
<evidence type="ECO:0000256" key="2">
    <source>
        <dbReference type="ARBA" id="ARBA00009994"/>
    </source>
</evidence>
<dbReference type="Gene3D" id="6.10.140.200">
    <property type="match status" value="1"/>
</dbReference>
<dbReference type="PANTHER" id="PTHR21428:SF11">
    <property type="entry name" value="MEDIATOR OF RNA POLYMERASE II TRANSCRIPTION SUBUNIT 7"/>
    <property type="match status" value="1"/>
</dbReference>
<dbReference type="InterPro" id="IPR044888">
    <property type="entry name" value="Mediatior_Med7_sf"/>
</dbReference>
<dbReference type="InParanoid" id="A0A151ZS90"/>
<comment type="similarity">
    <text evidence="2 6">Belongs to the Mediator complex subunit 7 family.</text>
</comment>
<dbReference type="GO" id="GO:0016592">
    <property type="term" value="C:mediator complex"/>
    <property type="evidence" value="ECO:0007669"/>
    <property type="project" value="InterPro"/>
</dbReference>
<protein>
    <recommendedName>
        <fullName evidence="6">Mediator of RNA polymerase II transcription subunit 7</fullName>
    </recommendedName>
</protein>
<evidence type="ECO:0000313" key="8">
    <source>
        <dbReference type="EMBL" id="KYQ96816.1"/>
    </source>
</evidence>
<keyword evidence="9" id="KW-1185">Reference proteome</keyword>
<evidence type="ECO:0000256" key="4">
    <source>
        <dbReference type="ARBA" id="ARBA00023163"/>
    </source>
</evidence>
<dbReference type="InterPro" id="IPR037212">
    <property type="entry name" value="Med7/Med21-like"/>
</dbReference>
<comment type="caution">
    <text evidence="8">The sequence shown here is derived from an EMBL/GenBank/DDBJ whole genome shotgun (WGS) entry which is preliminary data.</text>
</comment>
<dbReference type="OrthoDB" id="10253553at2759"/>
<sequence>MNTTPPQSVENVSTFPPPPPFYKLYLNYKKGDNSTDSSSTTGLKPLEPPLPPKDGTHYTQFGQTYSTVDILPSLEELGKTQLYPQGDIEPIKELKKLNRSILFNYLQLLETLIENPTDYRSKVEDISLLFINFHHLLNSYRPHEARETLTNIMIEQIKQKKNTSDQLKQTLETSKQLLLNFFKEINQEPDAKLLGILSKQQLQQHHGQTPDQPHTDTISTLYINDQEKQFQQQISDMFNELALIPKPMDL</sequence>
<organism evidence="8 9">
    <name type="scientific">Tieghemostelium lacteum</name>
    <name type="common">Slime mold</name>
    <name type="synonym">Dictyostelium lacteum</name>
    <dbReference type="NCBI Taxonomy" id="361077"/>
    <lineage>
        <taxon>Eukaryota</taxon>
        <taxon>Amoebozoa</taxon>
        <taxon>Evosea</taxon>
        <taxon>Eumycetozoa</taxon>
        <taxon>Dictyostelia</taxon>
        <taxon>Dictyosteliales</taxon>
        <taxon>Raperosteliaceae</taxon>
        <taxon>Tieghemostelium</taxon>
    </lineage>
</organism>
<comment type="subunit">
    <text evidence="6">Component of the Mediator complex.</text>
</comment>
<dbReference type="PANTHER" id="PTHR21428">
    <property type="entry name" value="MEDIATOR OF RNA POLYMERASE II TRANSCRIPTION SUBUNIT 7"/>
    <property type="match status" value="1"/>
</dbReference>
<feature type="region of interest" description="Disordered" evidence="7">
    <location>
        <begin position="32"/>
        <end position="54"/>
    </location>
</feature>
<evidence type="ECO:0000256" key="7">
    <source>
        <dbReference type="SAM" id="MobiDB-lite"/>
    </source>
</evidence>
<keyword evidence="6" id="KW-0010">Activator</keyword>
<comment type="function">
    <text evidence="6">Component of the Mediator complex, a coactivator involved in the regulated transcription of nearly all RNA polymerase II-dependent genes. Mediator functions as a bridge to convey information from gene-specific regulatory proteins to the basal RNA polymerase II transcription machinery.</text>
</comment>
<dbReference type="STRING" id="361077.A0A151ZS90"/>
<dbReference type="InterPro" id="IPR009244">
    <property type="entry name" value="Mediatior_Med7"/>
</dbReference>
<name>A0A151ZS90_TIELA</name>
<dbReference type="Proteomes" id="UP000076078">
    <property type="component" value="Unassembled WGS sequence"/>
</dbReference>
<dbReference type="GO" id="GO:0006357">
    <property type="term" value="P:regulation of transcription by RNA polymerase II"/>
    <property type="evidence" value="ECO:0007669"/>
    <property type="project" value="InterPro"/>
</dbReference>
<dbReference type="OMA" id="ASAKYCW"/>
<accession>A0A151ZS90</accession>
<dbReference type="Pfam" id="PF05983">
    <property type="entry name" value="Med7"/>
    <property type="match status" value="1"/>
</dbReference>
<evidence type="ECO:0000313" key="9">
    <source>
        <dbReference type="Proteomes" id="UP000076078"/>
    </source>
</evidence>
<dbReference type="EMBL" id="LODT01000021">
    <property type="protein sequence ID" value="KYQ96816.1"/>
    <property type="molecule type" value="Genomic_DNA"/>
</dbReference>
<evidence type="ECO:0000256" key="3">
    <source>
        <dbReference type="ARBA" id="ARBA00023015"/>
    </source>
</evidence>
<proteinExistence type="inferred from homology"/>
<gene>
    <name evidence="8" type="ORF">DLAC_04120</name>
</gene>
<keyword evidence="4 6" id="KW-0804">Transcription</keyword>
<evidence type="ECO:0000256" key="6">
    <source>
        <dbReference type="RuleBase" id="RU364060"/>
    </source>
</evidence>
<comment type="subcellular location">
    <subcellularLocation>
        <location evidence="1 6">Nucleus</location>
    </subcellularLocation>
</comment>
<feature type="compositionally biased region" description="Low complexity" evidence="7">
    <location>
        <begin position="34"/>
        <end position="45"/>
    </location>
</feature>
<evidence type="ECO:0000256" key="1">
    <source>
        <dbReference type="ARBA" id="ARBA00004123"/>
    </source>
</evidence>
<keyword evidence="3 6" id="KW-0805">Transcription regulation</keyword>
<keyword evidence="5 6" id="KW-0539">Nucleus</keyword>
<dbReference type="SUPFAM" id="SSF140718">
    <property type="entry name" value="Mediator hinge subcomplex-like"/>
    <property type="match status" value="1"/>
</dbReference>
<evidence type="ECO:0000256" key="5">
    <source>
        <dbReference type="ARBA" id="ARBA00023242"/>
    </source>
</evidence>
<dbReference type="AlphaFoldDB" id="A0A151ZS90"/>
<reference evidence="8 9" key="1">
    <citation type="submission" date="2015-12" db="EMBL/GenBank/DDBJ databases">
        <title>Dictyostelia acquired genes for synthesis and detection of signals that induce cell-type specialization by lateral gene transfer from prokaryotes.</title>
        <authorList>
            <person name="Gloeckner G."/>
            <person name="Schaap P."/>
        </authorList>
    </citation>
    <scope>NUCLEOTIDE SEQUENCE [LARGE SCALE GENOMIC DNA]</scope>
    <source>
        <strain evidence="8 9">TK</strain>
    </source>
</reference>
<dbReference type="GO" id="GO:0070847">
    <property type="term" value="C:core mediator complex"/>
    <property type="evidence" value="ECO:0007669"/>
    <property type="project" value="TreeGrafter"/>
</dbReference>